<dbReference type="SUPFAM" id="SSF51735">
    <property type="entry name" value="NAD(P)-binding Rossmann-fold domains"/>
    <property type="match status" value="1"/>
</dbReference>
<feature type="domain" description="D-isomer specific 2-hydroxyacid dehydrogenase catalytic" evidence="4">
    <location>
        <begin position="39"/>
        <end position="324"/>
    </location>
</feature>
<evidence type="ECO:0000259" key="4">
    <source>
        <dbReference type="Pfam" id="PF00389"/>
    </source>
</evidence>
<keyword evidence="2" id="KW-0520">NAD</keyword>
<protein>
    <submittedName>
        <fullName evidence="6">D-glycerate dehydrogenase</fullName>
    </submittedName>
</protein>
<dbReference type="Gene3D" id="3.40.50.720">
    <property type="entry name" value="NAD(P)-binding Rossmann-like Domain"/>
    <property type="match status" value="2"/>
</dbReference>
<evidence type="ECO:0000313" key="7">
    <source>
        <dbReference type="Proteomes" id="UP001370348"/>
    </source>
</evidence>
<evidence type="ECO:0000256" key="3">
    <source>
        <dbReference type="RuleBase" id="RU003719"/>
    </source>
</evidence>
<dbReference type="InterPro" id="IPR050223">
    <property type="entry name" value="D-isomer_2-hydroxyacid_DH"/>
</dbReference>
<dbReference type="InterPro" id="IPR036291">
    <property type="entry name" value="NAD(P)-bd_dom_sf"/>
</dbReference>
<dbReference type="PROSITE" id="PS00670">
    <property type="entry name" value="D_2_HYDROXYACID_DH_2"/>
    <property type="match status" value="1"/>
</dbReference>
<accession>A0ABZ2M9M1</accession>
<keyword evidence="1 3" id="KW-0560">Oxidoreductase</keyword>
<dbReference type="InterPro" id="IPR029753">
    <property type="entry name" value="D-isomer_DH_CS"/>
</dbReference>
<dbReference type="SUPFAM" id="SSF52283">
    <property type="entry name" value="Formate/glycerate dehydrogenase catalytic domain-like"/>
    <property type="match status" value="1"/>
</dbReference>
<evidence type="ECO:0000256" key="2">
    <source>
        <dbReference type="ARBA" id="ARBA00023027"/>
    </source>
</evidence>
<evidence type="ECO:0000313" key="6">
    <source>
        <dbReference type="EMBL" id="WXB19204.1"/>
    </source>
</evidence>
<feature type="domain" description="D-isomer specific 2-hydroxyacid dehydrogenase NAD-binding" evidence="5">
    <location>
        <begin position="111"/>
        <end position="293"/>
    </location>
</feature>
<organism evidence="6 7">
    <name type="scientific">Pendulispora albinea</name>
    <dbReference type="NCBI Taxonomy" id="2741071"/>
    <lineage>
        <taxon>Bacteria</taxon>
        <taxon>Pseudomonadati</taxon>
        <taxon>Myxococcota</taxon>
        <taxon>Myxococcia</taxon>
        <taxon>Myxococcales</taxon>
        <taxon>Sorangiineae</taxon>
        <taxon>Pendulisporaceae</taxon>
        <taxon>Pendulispora</taxon>
    </lineage>
</organism>
<dbReference type="InterPro" id="IPR006140">
    <property type="entry name" value="D-isomer_DH_NAD-bd"/>
</dbReference>
<evidence type="ECO:0000259" key="5">
    <source>
        <dbReference type="Pfam" id="PF02826"/>
    </source>
</evidence>
<comment type="similarity">
    <text evidence="3">Belongs to the D-isomer specific 2-hydroxyacid dehydrogenase family.</text>
</comment>
<gene>
    <name evidence="6" type="ORF">LZC94_18455</name>
</gene>
<sequence>MKSHPRIFVSGPLPGRAMEWLRAIGDVTLGEPGVGVRSPDFLAHAASFEALVTYLTDAVDRALLERLPALRLVANVAVGVDNIDVAACAERGVIVTNTPGVLTEATADLAFGLLLAASRRIAEGDRMVRAGGFHGFRFDTLVGARVHGATLGIVGFGRIGQAMARRARGFGMHVLYTQRTPLIPRLEAALGAAYVTMDELFKRSDAVSLHCPLTNETRGLVSAELLATMKPGSILINTARGACVDEAALANALREGPLGAAALDVFARESTSSVHIDQELLAQDNVVFTPHIASADRSTRTAMAETAAENAVAFFRDGTPPNIVHNRLP</sequence>
<dbReference type="CDD" id="cd05301">
    <property type="entry name" value="GDH"/>
    <property type="match status" value="1"/>
</dbReference>
<proteinExistence type="inferred from homology"/>
<dbReference type="InterPro" id="IPR006139">
    <property type="entry name" value="D-isomer_2_OHA_DH_cat_dom"/>
</dbReference>
<dbReference type="PANTHER" id="PTHR10996">
    <property type="entry name" value="2-HYDROXYACID DEHYDROGENASE-RELATED"/>
    <property type="match status" value="1"/>
</dbReference>
<reference evidence="6 7" key="1">
    <citation type="submission" date="2021-12" db="EMBL/GenBank/DDBJ databases">
        <title>Discovery of the Pendulisporaceae a myxobacterial family with distinct sporulation behavior and unique specialized metabolism.</title>
        <authorList>
            <person name="Garcia R."/>
            <person name="Popoff A."/>
            <person name="Bader C.D."/>
            <person name="Loehr J."/>
            <person name="Walesch S."/>
            <person name="Walt C."/>
            <person name="Boldt J."/>
            <person name="Bunk B."/>
            <person name="Haeckl F.J.F.P.J."/>
            <person name="Gunesch A.P."/>
            <person name="Birkelbach J."/>
            <person name="Nuebel U."/>
            <person name="Pietschmann T."/>
            <person name="Bach T."/>
            <person name="Mueller R."/>
        </authorList>
    </citation>
    <scope>NUCLEOTIDE SEQUENCE [LARGE SCALE GENOMIC DNA]</scope>
    <source>
        <strain evidence="6 7">MSr11954</strain>
    </source>
</reference>
<dbReference type="Pfam" id="PF00389">
    <property type="entry name" value="2-Hacid_dh"/>
    <property type="match status" value="1"/>
</dbReference>
<dbReference type="PANTHER" id="PTHR10996:SF178">
    <property type="entry name" value="2-HYDROXYACID DEHYDROGENASE YGL185C-RELATED"/>
    <property type="match status" value="1"/>
</dbReference>
<name>A0ABZ2M9M1_9BACT</name>
<evidence type="ECO:0000256" key="1">
    <source>
        <dbReference type="ARBA" id="ARBA00023002"/>
    </source>
</evidence>
<dbReference type="EMBL" id="CP089984">
    <property type="protein sequence ID" value="WXB19204.1"/>
    <property type="molecule type" value="Genomic_DNA"/>
</dbReference>
<dbReference type="Proteomes" id="UP001370348">
    <property type="component" value="Chromosome"/>
</dbReference>
<dbReference type="Pfam" id="PF02826">
    <property type="entry name" value="2-Hacid_dh_C"/>
    <property type="match status" value="1"/>
</dbReference>
<dbReference type="RefSeq" id="WP_394828828.1">
    <property type="nucleotide sequence ID" value="NZ_CP089984.1"/>
</dbReference>
<keyword evidence="7" id="KW-1185">Reference proteome</keyword>